<keyword evidence="2" id="KW-0812">Transmembrane</keyword>
<accession>A0A6V7V877</accession>
<keyword evidence="1" id="KW-0732">Signal</keyword>
<protein>
    <submittedName>
        <fullName evidence="3">Uncharacterized protein</fullName>
    </submittedName>
</protein>
<keyword evidence="2" id="KW-0472">Membrane</keyword>
<evidence type="ECO:0000313" key="4">
    <source>
        <dbReference type="Proteomes" id="UP000580250"/>
    </source>
</evidence>
<evidence type="ECO:0000256" key="2">
    <source>
        <dbReference type="SAM" id="Phobius"/>
    </source>
</evidence>
<dbReference type="Proteomes" id="UP000580250">
    <property type="component" value="Unassembled WGS sequence"/>
</dbReference>
<dbReference type="OrthoDB" id="5850827at2759"/>
<organism evidence="3 4">
    <name type="scientific">Meloidogyne enterolobii</name>
    <name type="common">Root-knot nematode worm</name>
    <name type="synonym">Meloidogyne mayaguensis</name>
    <dbReference type="NCBI Taxonomy" id="390850"/>
    <lineage>
        <taxon>Eukaryota</taxon>
        <taxon>Metazoa</taxon>
        <taxon>Ecdysozoa</taxon>
        <taxon>Nematoda</taxon>
        <taxon>Chromadorea</taxon>
        <taxon>Rhabditida</taxon>
        <taxon>Tylenchina</taxon>
        <taxon>Tylenchomorpha</taxon>
        <taxon>Tylenchoidea</taxon>
        <taxon>Meloidogynidae</taxon>
        <taxon>Meloidogyninae</taxon>
        <taxon>Meloidogyne</taxon>
    </lineage>
</organism>
<dbReference type="EMBL" id="CAJEWN010000179">
    <property type="protein sequence ID" value="CAD2171186.1"/>
    <property type="molecule type" value="Genomic_DNA"/>
</dbReference>
<sequence>MKFKDLFIISIFIFFINNILFINTVNALNCYICAEDGLDEEGECKDSFPFSCNGYAKRFSKDQKMLCRTTRHKALNGTFTVVKECIIENAHYATFERKPQKTENDCDIQLLEGFEVAYCICNTSLCNYPSIGEQFAEFEQKNPELFDDVSVETTELIPEINKNKEEIEENEEEKQLENQTTFNPKIEEIGERSKELFPVNNQKIREEELGKELLSSTTIESTTREDFINNEWNNNEENEKEEIIKQNNLLTTPKISTKLFTKNLIIERPKQQSLEVDNTPLNGDILASGAQLGLLPELQCMQCKEETNNTKINAECHSQIVVSCPDLSKQINGIGRPFCITRHFWIEPGGNLTIEKNCLTERKILEEYGSYKTVDLLNGANRDEAACLDFRPSLSGQQQRLCVCSSPQCNKVSLSEQMSFGIRKIAELDEIENKQKTNKIQTIKTTEKIKETTEIPLEEEIIEALNCAVCVDNELNDANADCRTVRTINCAKQLTNNEKQYCITRQTQNSKDSFIVEKGCMSKTQFSLLFPDEISEQNIGNELLLGCASTHNGFVNYCICDSQMCNRYGIAQQAETSRRITSSTNLYKTSTKQLFPSTSTPPPPPTTTTTLLPTTTEQIISTKSFFDDYTTKENNNKIIKEEKEEINIKIIPKENINEISKINTTSTEFPLKILKTTTTNNLDERLEKWKINTQKNNKLQSRNIFEEENNGTIKRILMPSILIISFLFLLLCAFNIFFLILIKELFIYIFS</sequence>
<dbReference type="PANTHER" id="PTHR33562">
    <property type="entry name" value="ATILLA, ISOFORM B-RELATED-RELATED"/>
    <property type="match status" value="1"/>
</dbReference>
<dbReference type="PANTHER" id="PTHR33562:SF2">
    <property type="entry name" value="PROTEIN QUIVER"/>
    <property type="match status" value="1"/>
</dbReference>
<name>A0A6V7V877_MELEN</name>
<dbReference type="InterPro" id="IPR050975">
    <property type="entry name" value="Sleep_regulator"/>
</dbReference>
<keyword evidence="2" id="KW-1133">Transmembrane helix</keyword>
<proteinExistence type="predicted"/>
<feature type="transmembrane region" description="Helical" evidence="2">
    <location>
        <begin position="716"/>
        <end position="742"/>
    </location>
</feature>
<evidence type="ECO:0000313" key="3">
    <source>
        <dbReference type="EMBL" id="CAD2171186.1"/>
    </source>
</evidence>
<dbReference type="AlphaFoldDB" id="A0A6V7V877"/>
<reference evidence="3 4" key="1">
    <citation type="submission" date="2020-08" db="EMBL/GenBank/DDBJ databases">
        <authorList>
            <person name="Koutsovoulos G."/>
            <person name="Danchin GJ E."/>
        </authorList>
    </citation>
    <scope>NUCLEOTIDE SEQUENCE [LARGE SCALE GENOMIC DNA]</scope>
</reference>
<evidence type="ECO:0000256" key="1">
    <source>
        <dbReference type="ARBA" id="ARBA00022729"/>
    </source>
</evidence>
<gene>
    <name evidence="3" type="ORF">MENT_LOCUS22635</name>
</gene>
<comment type="caution">
    <text evidence="3">The sequence shown here is derived from an EMBL/GenBank/DDBJ whole genome shotgun (WGS) entry which is preliminary data.</text>
</comment>